<evidence type="ECO:0000313" key="4">
    <source>
        <dbReference type="Proteomes" id="UP001524642"/>
    </source>
</evidence>
<dbReference type="PIRSF" id="PIRSF017082">
    <property type="entry name" value="YflP"/>
    <property type="match status" value="1"/>
</dbReference>
<dbReference type="InterPro" id="IPR042100">
    <property type="entry name" value="Bug_dom1"/>
</dbReference>
<comment type="caution">
    <text evidence="3">The sequence shown here is derived from an EMBL/GenBank/DDBJ whole genome shotgun (WGS) entry which is preliminary data.</text>
</comment>
<feature type="signal peptide" evidence="2">
    <location>
        <begin position="1"/>
        <end position="28"/>
    </location>
</feature>
<dbReference type="EMBL" id="JANJOU010000037">
    <property type="protein sequence ID" value="MCR0985595.1"/>
    <property type="molecule type" value="Genomic_DNA"/>
</dbReference>
<comment type="similarity">
    <text evidence="1">Belongs to the UPF0065 (bug) family.</text>
</comment>
<proteinExistence type="inferred from homology"/>
<dbReference type="InterPro" id="IPR005064">
    <property type="entry name" value="BUG"/>
</dbReference>
<organism evidence="3 4">
    <name type="scientific">Roseomonas populi</name>
    <dbReference type="NCBI Taxonomy" id="3121582"/>
    <lineage>
        <taxon>Bacteria</taxon>
        <taxon>Pseudomonadati</taxon>
        <taxon>Pseudomonadota</taxon>
        <taxon>Alphaproteobacteria</taxon>
        <taxon>Acetobacterales</taxon>
        <taxon>Roseomonadaceae</taxon>
        <taxon>Roseomonas</taxon>
    </lineage>
</organism>
<dbReference type="SUPFAM" id="SSF53850">
    <property type="entry name" value="Periplasmic binding protein-like II"/>
    <property type="match status" value="1"/>
</dbReference>
<dbReference type="Proteomes" id="UP001524642">
    <property type="component" value="Unassembled WGS sequence"/>
</dbReference>
<keyword evidence="2" id="KW-0732">Signal</keyword>
<sequence>MMPRSPQTLSRRMLLAASFAAAAEPALAQPAWPVRPLRLIVPFPPGTTPDTLARALAPHLSASLGQPGQAQALAVVVENRPGAAGRVGAEATARATDGHSFGIGNNSSIATAKAMVPNLAYDPLHDLRPVALLVRTPQVLVVSGSTSVATVAAFTEAARRRPGGLSYASIGAGSASHLAMEEFALGAGIQLVHVPYGGFPQAVLDLLAGRIDAMFCPIAAVLPQIAEGRLRGVAVTAETRAAQIPEVPTLGEAGVPNAVSFGWNGLFAPQSTPPAVITRVAEACRTALAGAATRATLERAGFDVGWMGPDAFTDFVATEVERWGGLIQRLGIRADG</sequence>
<dbReference type="Pfam" id="PF03401">
    <property type="entry name" value="TctC"/>
    <property type="match status" value="1"/>
</dbReference>
<evidence type="ECO:0000256" key="1">
    <source>
        <dbReference type="ARBA" id="ARBA00006987"/>
    </source>
</evidence>
<reference evidence="3 4" key="1">
    <citation type="submission" date="2022-06" db="EMBL/GenBank/DDBJ databases">
        <title>Roseomonas CN29.</title>
        <authorList>
            <person name="Cheng Y."/>
            <person name="He X."/>
        </authorList>
    </citation>
    <scope>NUCLEOTIDE SEQUENCE [LARGE SCALE GENOMIC DNA]</scope>
    <source>
        <strain evidence="3 4">CN29</strain>
    </source>
</reference>
<evidence type="ECO:0000313" key="3">
    <source>
        <dbReference type="EMBL" id="MCR0985595.1"/>
    </source>
</evidence>
<dbReference type="Gene3D" id="3.40.190.10">
    <property type="entry name" value="Periplasmic binding protein-like II"/>
    <property type="match status" value="1"/>
</dbReference>
<dbReference type="RefSeq" id="WP_257719243.1">
    <property type="nucleotide sequence ID" value="NZ_JANJOU010000037.1"/>
</dbReference>
<feature type="chain" id="PRO_5045170209" evidence="2">
    <location>
        <begin position="29"/>
        <end position="336"/>
    </location>
</feature>
<protein>
    <submittedName>
        <fullName evidence="3">Tripartite tricarboxylate transporter substrate binding protein</fullName>
    </submittedName>
</protein>
<dbReference type="PANTHER" id="PTHR42928">
    <property type="entry name" value="TRICARBOXYLATE-BINDING PROTEIN"/>
    <property type="match status" value="1"/>
</dbReference>
<name>A0ABT1XBW9_9PROT</name>
<dbReference type="Gene3D" id="3.40.190.150">
    <property type="entry name" value="Bordetella uptake gene, domain 1"/>
    <property type="match status" value="1"/>
</dbReference>
<accession>A0ABT1XBW9</accession>
<dbReference type="CDD" id="cd07012">
    <property type="entry name" value="PBP2_Bug_TTT"/>
    <property type="match status" value="1"/>
</dbReference>
<keyword evidence="4" id="KW-1185">Reference proteome</keyword>
<gene>
    <name evidence="3" type="ORF">NRP21_26435</name>
</gene>
<evidence type="ECO:0000256" key="2">
    <source>
        <dbReference type="SAM" id="SignalP"/>
    </source>
</evidence>
<dbReference type="PANTHER" id="PTHR42928:SF5">
    <property type="entry name" value="BLR1237 PROTEIN"/>
    <property type="match status" value="1"/>
</dbReference>